<keyword evidence="5" id="KW-1185">Reference proteome</keyword>
<dbReference type="Gene3D" id="1.25.10.10">
    <property type="entry name" value="Leucine-rich Repeat Variant"/>
    <property type="match status" value="1"/>
</dbReference>
<proteinExistence type="inferred from homology"/>
<dbReference type="PANTHER" id="PTHR13347">
    <property type="entry name" value="HEAT REPEAT-CONTAINING PROTEIN 3"/>
    <property type="match status" value="1"/>
</dbReference>
<protein>
    <recommendedName>
        <fullName evidence="3">SYO1-like TPR repeats domain-containing protein</fullName>
    </recommendedName>
</protein>
<dbReference type="CDD" id="cd13394">
    <property type="entry name" value="Syo1_like"/>
    <property type="match status" value="1"/>
</dbReference>
<feature type="region of interest" description="Disordered" evidence="2">
    <location>
        <begin position="1"/>
        <end position="36"/>
    </location>
</feature>
<dbReference type="AlphaFoldDB" id="A0A1B9GZ19"/>
<dbReference type="Pfam" id="PF25567">
    <property type="entry name" value="TPR_SYO1"/>
    <property type="match status" value="1"/>
</dbReference>
<evidence type="ECO:0000313" key="5">
    <source>
        <dbReference type="Proteomes" id="UP000092666"/>
    </source>
</evidence>
<dbReference type="GO" id="GO:0042273">
    <property type="term" value="P:ribosomal large subunit biogenesis"/>
    <property type="evidence" value="ECO:0007669"/>
    <property type="project" value="TreeGrafter"/>
</dbReference>
<evidence type="ECO:0000259" key="3">
    <source>
        <dbReference type="Pfam" id="PF25567"/>
    </source>
</evidence>
<dbReference type="Proteomes" id="UP000092666">
    <property type="component" value="Unassembled WGS sequence"/>
</dbReference>
<dbReference type="InterPro" id="IPR011989">
    <property type="entry name" value="ARM-like"/>
</dbReference>
<accession>A0A1B9GZ19</accession>
<evidence type="ECO:0000256" key="1">
    <source>
        <dbReference type="ARBA" id="ARBA00049983"/>
    </source>
</evidence>
<reference evidence="5" key="2">
    <citation type="submission" date="2013-12" db="EMBL/GenBank/DDBJ databases">
        <title>Evolution of pathogenesis and genome organization in the Tremellales.</title>
        <authorList>
            <person name="Cuomo C."/>
            <person name="Litvintseva A."/>
            <person name="Heitman J."/>
            <person name="Chen Y."/>
            <person name="Sun S."/>
            <person name="Springer D."/>
            <person name="Dromer F."/>
            <person name="Young S."/>
            <person name="Zeng Q."/>
            <person name="Chapman S."/>
            <person name="Gujja S."/>
            <person name="Saif S."/>
            <person name="Birren B."/>
        </authorList>
    </citation>
    <scope>NUCLEOTIDE SEQUENCE [LARGE SCALE GENOMIC DNA]</scope>
    <source>
        <strain evidence="5">BCC8398</strain>
    </source>
</reference>
<dbReference type="InterPro" id="IPR057990">
    <property type="entry name" value="TPR_SYO1"/>
</dbReference>
<feature type="domain" description="SYO1-like TPR repeats" evidence="3">
    <location>
        <begin position="460"/>
        <end position="732"/>
    </location>
</feature>
<dbReference type="InterPro" id="IPR016024">
    <property type="entry name" value="ARM-type_fold"/>
</dbReference>
<dbReference type="PANTHER" id="PTHR13347:SF1">
    <property type="entry name" value="HEAT REPEAT-CONTAINING PROTEIN 3"/>
    <property type="match status" value="1"/>
</dbReference>
<dbReference type="OrthoDB" id="288703at2759"/>
<dbReference type="InterPro" id="IPR052616">
    <property type="entry name" value="SYO1-like"/>
</dbReference>
<dbReference type="GO" id="GO:0051082">
    <property type="term" value="F:unfolded protein binding"/>
    <property type="evidence" value="ECO:0007669"/>
    <property type="project" value="TreeGrafter"/>
</dbReference>
<organism evidence="4 5">
    <name type="scientific">Kwoniella heveanensis BCC8398</name>
    <dbReference type="NCBI Taxonomy" id="1296120"/>
    <lineage>
        <taxon>Eukaryota</taxon>
        <taxon>Fungi</taxon>
        <taxon>Dikarya</taxon>
        <taxon>Basidiomycota</taxon>
        <taxon>Agaricomycotina</taxon>
        <taxon>Tremellomycetes</taxon>
        <taxon>Tremellales</taxon>
        <taxon>Cryptococcaceae</taxon>
        <taxon>Kwoniella</taxon>
    </lineage>
</organism>
<reference evidence="4 5" key="1">
    <citation type="submission" date="2013-07" db="EMBL/GenBank/DDBJ databases">
        <title>The Genome Sequence of Cryptococcus heveanensis BCC8398.</title>
        <authorList>
            <consortium name="The Broad Institute Genome Sequencing Platform"/>
            <person name="Cuomo C."/>
            <person name="Litvintseva A."/>
            <person name="Chen Y."/>
            <person name="Heitman J."/>
            <person name="Sun S."/>
            <person name="Springer D."/>
            <person name="Dromer F."/>
            <person name="Young S.K."/>
            <person name="Zeng Q."/>
            <person name="Gargeya S."/>
            <person name="Fitzgerald M."/>
            <person name="Abouelleil A."/>
            <person name="Alvarado L."/>
            <person name="Berlin A.M."/>
            <person name="Chapman S.B."/>
            <person name="Dewar J."/>
            <person name="Goldberg J."/>
            <person name="Griggs A."/>
            <person name="Gujja S."/>
            <person name="Hansen M."/>
            <person name="Howarth C."/>
            <person name="Imamovic A."/>
            <person name="Larimer J."/>
            <person name="McCowan C."/>
            <person name="Murphy C."/>
            <person name="Pearson M."/>
            <person name="Priest M."/>
            <person name="Roberts A."/>
            <person name="Saif S."/>
            <person name="Shea T."/>
            <person name="Sykes S."/>
            <person name="Wortman J."/>
            <person name="Nusbaum C."/>
            <person name="Birren B."/>
        </authorList>
    </citation>
    <scope>NUCLEOTIDE SEQUENCE [LARGE SCALE GENOMIC DNA]</scope>
    <source>
        <strain evidence="4 5">BCC8398</strain>
    </source>
</reference>
<dbReference type="EMBL" id="KI669496">
    <property type="protein sequence ID" value="OCF36273.1"/>
    <property type="molecule type" value="Genomic_DNA"/>
</dbReference>
<name>A0A1B9GZ19_9TREE</name>
<comment type="similarity">
    <text evidence="1">Belongs to the nuclear import and ribosome assembly adapter family.</text>
</comment>
<dbReference type="GO" id="GO:0006606">
    <property type="term" value="P:protein import into nucleus"/>
    <property type="evidence" value="ECO:0007669"/>
    <property type="project" value="TreeGrafter"/>
</dbReference>
<evidence type="ECO:0000313" key="4">
    <source>
        <dbReference type="EMBL" id="OCF36273.1"/>
    </source>
</evidence>
<sequence length="735" mass="79605">MGKSQVKKKTQGWRHNPLRVPDAHLGGGKAEGKADPAKEQQMLPVLKKLRSPEYADRTWACAAICNLIQNDAATRRMFQSKNVVGELIDRLSDSVDEVVVEASGALRNLAIDGGYELCGEMANKGLMSHLPVLISKIQNTLDAILSTSGPKDLNDQDYQTRKHLLALTENIISLLWSMAEASPKALQAVNAVGSEALLVKVLQGREVMGLGASLAAAQALYALSQDNRPFQKSLVTLPSALETLIAVIKEDHAPIENSQHTQSKKGKGKDKQIVDDSQDDLPEGRALLRRLLVAGALRNTVLAGSRTDERLGVTPLTSETILPLVNDLLDVNLGNVCTRVTQLVQQLPKDPPVTLGKDLKTDHRPPQEVALERIERNLSTVIVALEVLTNICAGLEDEEEEHFINSAEAIAEGEDAGSDEDAEMEDLIGDEDLIEMGRDPSSVIEQDNIRPAASVNPGATLSHLLTGLQLPSRLLSLSQLTPLSFPPANDQPSVHPPTTSVLSVLHLRALEALNNLLLTTVASLPSGEAGVASQIKGAIPLQGLWTATFGIIETIGSEPDALTLKGQEMRLEVLEMTLGCVWGVSKIAPAELDIQQSQVQALMDVTRVLKSDVAKSRVIETLASLASRSNVSNDENKAIGTWLVQSLTASDSGVSVEVLITALNAIIDIYADETRAYDRVFVESGFLQALSEIVARVRGEVKKVDKRKSRQLRTQGEEAYENLTAFIKYRRALRK</sequence>
<feature type="region of interest" description="Disordered" evidence="2">
    <location>
        <begin position="255"/>
        <end position="278"/>
    </location>
</feature>
<evidence type="ECO:0000256" key="2">
    <source>
        <dbReference type="SAM" id="MobiDB-lite"/>
    </source>
</evidence>
<feature type="compositionally biased region" description="Basic residues" evidence="2">
    <location>
        <begin position="1"/>
        <end position="12"/>
    </location>
</feature>
<dbReference type="SUPFAM" id="SSF48371">
    <property type="entry name" value="ARM repeat"/>
    <property type="match status" value="1"/>
</dbReference>
<gene>
    <name evidence="4" type="ORF">I316_02147</name>
</gene>
<dbReference type="STRING" id="1296120.A0A1B9GZ19"/>